<dbReference type="RefSeq" id="WP_276234564.1">
    <property type="nucleotide sequence ID" value="NZ_CP119802.1"/>
</dbReference>
<gene>
    <name evidence="8" type="ORF">ACFQJ4_13905</name>
</gene>
<protein>
    <submittedName>
        <fullName evidence="8">YIP1 family protein</fullName>
    </submittedName>
</protein>
<sequence>MTTWVENPTGGRERGPRGLARAWIEILRRPRRFFANGVAPGDQAPGLTFAVSVALVYVATRFAFLPSARPAFFANEAASVGVGLLVAALIIAPVALHLVAALEVVILIAVVRDRAGVSETVQVIGYATAPMALAGVGVPPALADVALLPEVVAAWRLGLALWGAGLLWYGMATVHDTSLVRAGVAVALPAVIVFGYLFGGVFAFETLTGIEVADTTPPTGAGTAASGDMETQLVGGREPRP</sequence>
<dbReference type="AlphaFoldDB" id="A0ABD5ZSS8"/>
<reference evidence="8 9" key="1">
    <citation type="journal article" date="2019" name="Int. J. Syst. Evol. Microbiol.">
        <title>The Global Catalogue of Microorganisms (GCM) 10K type strain sequencing project: providing services to taxonomists for standard genome sequencing and annotation.</title>
        <authorList>
            <consortium name="The Broad Institute Genomics Platform"/>
            <consortium name="The Broad Institute Genome Sequencing Center for Infectious Disease"/>
            <person name="Wu L."/>
            <person name="Ma J."/>
        </authorList>
    </citation>
    <scope>NUCLEOTIDE SEQUENCE [LARGE SCALE GENOMIC DNA]</scope>
    <source>
        <strain evidence="8 9">DT85</strain>
    </source>
</reference>
<evidence type="ECO:0000256" key="5">
    <source>
        <dbReference type="SAM" id="MobiDB-lite"/>
    </source>
</evidence>
<feature type="transmembrane region" description="Helical" evidence="6">
    <location>
        <begin position="84"/>
        <end position="111"/>
    </location>
</feature>
<comment type="subcellular location">
    <subcellularLocation>
        <location evidence="1">Membrane</location>
        <topology evidence="1">Multi-pass membrane protein</topology>
    </subcellularLocation>
</comment>
<feature type="compositionally biased region" description="Low complexity" evidence="5">
    <location>
        <begin position="215"/>
        <end position="225"/>
    </location>
</feature>
<keyword evidence="2 6" id="KW-0812">Transmembrane</keyword>
<accession>A0ABD5ZSS8</accession>
<keyword evidence="3 6" id="KW-1133">Transmembrane helix</keyword>
<evidence type="ECO:0000259" key="7">
    <source>
        <dbReference type="Pfam" id="PF04893"/>
    </source>
</evidence>
<dbReference type="Pfam" id="PF04893">
    <property type="entry name" value="Yip1"/>
    <property type="match status" value="1"/>
</dbReference>
<dbReference type="InterPro" id="IPR006977">
    <property type="entry name" value="Yip1_dom"/>
</dbReference>
<evidence type="ECO:0000256" key="2">
    <source>
        <dbReference type="ARBA" id="ARBA00022692"/>
    </source>
</evidence>
<feature type="transmembrane region" description="Helical" evidence="6">
    <location>
        <begin position="154"/>
        <end position="172"/>
    </location>
</feature>
<dbReference type="GO" id="GO:0016020">
    <property type="term" value="C:membrane"/>
    <property type="evidence" value="ECO:0007669"/>
    <property type="project" value="UniProtKB-SubCell"/>
</dbReference>
<evidence type="ECO:0000313" key="9">
    <source>
        <dbReference type="Proteomes" id="UP001596398"/>
    </source>
</evidence>
<feature type="transmembrane region" description="Helical" evidence="6">
    <location>
        <begin position="46"/>
        <end position="64"/>
    </location>
</feature>
<feature type="transmembrane region" description="Helical" evidence="6">
    <location>
        <begin position="123"/>
        <end position="142"/>
    </location>
</feature>
<proteinExistence type="predicted"/>
<dbReference type="Proteomes" id="UP001596398">
    <property type="component" value="Unassembled WGS sequence"/>
</dbReference>
<evidence type="ECO:0000256" key="1">
    <source>
        <dbReference type="ARBA" id="ARBA00004141"/>
    </source>
</evidence>
<dbReference type="GeneID" id="79268126"/>
<organism evidence="8 9">
    <name type="scientific">Halosegnis marinus</name>
    <dbReference type="NCBI Taxonomy" id="3034023"/>
    <lineage>
        <taxon>Archaea</taxon>
        <taxon>Methanobacteriati</taxon>
        <taxon>Methanobacteriota</taxon>
        <taxon>Stenosarchaea group</taxon>
        <taxon>Halobacteria</taxon>
        <taxon>Halobacteriales</taxon>
        <taxon>Natronomonadaceae</taxon>
        <taxon>Halosegnis</taxon>
    </lineage>
</organism>
<feature type="region of interest" description="Disordered" evidence="5">
    <location>
        <begin position="215"/>
        <end position="241"/>
    </location>
</feature>
<feature type="transmembrane region" description="Helical" evidence="6">
    <location>
        <begin position="184"/>
        <end position="204"/>
    </location>
</feature>
<keyword evidence="4 6" id="KW-0472">Membrane</keyword>
<evidence type="ECO:0000313" key="8">
    <source>
        <dbReference type="EMBL" id="MFC7236407.1"/>
    </source>
</evidence>
<dbReference type="EMBL" id="JBHTAP010000001">
    <property type="protein sequence ID" value="MFC7236407.1"/>
    <property type="molecule type" value="Genomic_DNA"/>
</dbReference>
<evidence type="ECO:0000256" key="3">
    <source>
        <dbReference type="ARBA" id="ARBA00022989"/>
    </source>
</evidence>
<comment type="caution">
    <text evidence="8">The sequence shown here is derived from an EMBL/GenBank/DDBJ whole genome shotgun (WGS) entry which is preliminary data.</text>
</comment>
<feature type="domain" description="Yip1" evidence="7">
    <location>
        <begin position="24"/>
        <end position="198"/>
    </location>
</feature>
<evidence type="ECO:0000256" key="6">
    <source>
        <dbReference type="SAM" id="Phobius"/>
    </source>
</evidence>
<keyword evidence="9" id="KW-1185">Reference proteome</keyword>
<evidence type="ECO:0000256" key="4">
    <source>
        <dbReference type="ARBA" id="ARBA00023136"/>
    </source>
</evidence>
<name>A0ABD5ZSS8_9EURY</name>